<name>A0A0D6M9F9_9BILA</name>
<organism evidence="1 2">
    <name type="scientific">Ancylostoma ceylanicum</name>
    <dbReference type="NCBI Taxonomy" id="53326"/>
    <lineage>
        <taxon>Eukaryota</taxon>
        <taxon>Metazoa</taxon>
        <taxon>Ecdysozoa</taxon>
        <taxon>Nematoda</taxon>
        <taxon>Chromadorea</taxon>
        <taxon>Rhabditida</taxon>
        <taxon>Rhabditina</taxon>
        <taxon>Rhabditomorpha</taxon>
        <taxon>Strongyloidea</taxon>
        <taxon>Ancylostomatidae</taxon>
        <taxon>Ancylostomatinae</taxon>
        <taxon>Ancylostoma</taxon>
    </lineage>
</organism>
<dbReference type="EMBL" id="KE124862">
    <property type="protein sequence ID" value="EPB76487.1"/>
    <property type="molecule type" value="Genomic_DNA"/>
</dbReference>
<protein>
    <submittedName>
        <fullName evidence="1">Uncharacterized protein</fullName>
    </submittedName>
</protein>
<dbReference type="Proteomes" id="UP000054495">
    <property type="component" value="Unassembled WGS sequence"/>
</dbReference>
<sequence length="96" mass="10914">MESSKYYSSTKETIHNDKLIIMHKEAETPQGLRNRGLDEKCDHYEPSQKATRKNSQGPCALAPADVTRCENKADFDEKNLPQEQKPAQILAALWIL</sequence>
<gene>
    <name evidence="1" type="ORF">ANCCEY_04387</name>
</gene>
<dbReference type="AlphaFoldDB" id="A0A0D6M9F9"/>
<keyword evidence="2" id="KW-1185">Reference proteome</keyword>
<proteinExistence type="predicted"/>
<accession>A0A0D6M9F9</accession>
<reference evidence="1 2" key="1">
    <citation type="submission" date="2013-05" db="EMBL/GenBank/DDBJ databases">
        <title>Draft genome of the parasitic nematode Anyclostoma ceylanicum.</title>
        <authorList>
            <person name="Mitreva M."/>
        </authorList>
    </citation>
    <scope>NUCLEOTIDE SEQUENCE [LARGE SCALE GENOMIC DNA]</scope>
</reference>
<evidence type="ECO:0000313" key="2">
    <source>
        <dbReference type="Proteomes" id="UP000054495"/>
    </source>
</evidence>
<evidence type="ECO:0000313" key="1">
    <source>
        <dbReference type="EMBL" id="EPB76487.1"/>
    </source>
</evidence>